<comment type="function">
    <text evidence="11">Control of topological states of DNA by transient breakage and subsequent rejoining of DNA strands. Topoisomerase II makes double-strand breaks.</text>
</comment>
<evidence type="ECO:0000256" key="7">
    <source>
        <dbReference type="ARBA" id="ARBA00022842"/>
    </source>
</evidence>
<dbReference type="GO" id="GO:0005524">
    <property type="term" value="F:ATP binding"/>
    <property type="evidence" value="ECO:0007669"/>
    <property type="project" value="UniProtKB-UniRule"/>
</dbReference>
<proteinExistence type="inferred from homology"/>
<dbReference type="Pfam" id="PF02518">
    <property type="entry name" value="HATPase_c"/>
    <property type="match status" value="1"/>
</dbReference>
<dbReference type="Gene3D" id="3.30.230.10">
    <property type="match status" value="1"/>
</dbReference>
<dbReference type="PRINTS" id="PR01159">
    <property type="entry name" value="DNAGYRASEB"/>
</dbReference>
<evidence type="ECO:0000256" key="2">
    <source>
        <dbReference type="ARBA" id="ARBA00001946"/>
    </source>
</evidence>
<dbReference type="Proteomes" id="UP000316726">
    <property type="component" value="Chromosome 15"/>
</dbReference>
<evidence type="ECO:0000313" key="14">
    <source>
        <dbReference type="EMBL" id="QDZ25073.1"/>
    </source>
</evidence>
<evidence type="ECO:0000256" key="6">
    <source>
        <dbReference type="ARBA" id="ARBA00022840"/>
    </source>
</evidence>
<comment type="cofactor">
    <cofactor evidence="2">
        <name>Mg(2+)</name>
        <dbReference type="ChEBI" id="CHEBI:18420"/>
    </cofactor>
</comment>
<dbReference type="Gene3D" id="3.40.50.670">
    <property type="match status" value="1"/>
</dbReference>
<comment type="subunit">
    <text evidence="11">Homodimer.</text>
</comment>
<reference evidence="14 15" key="1">
    <citation type="submission" date="2018-07" db="EMBL/GenBank/DDBJ databases">
        <title>The complete nuclear genome of the prasinophyte Chloropicon primus (CCMP1205).</title>
        <authorList>
            <person name="Pombert J.-F."/>
            <person name="Otis C."/>
            <person name="Turmel M."/>
            <person name="Lemieux C."/>
        </authorList>
    </citation>
    <scope>NUCLEOTIDE SEQUENCE [LARGE SCALE GENOMIC DNA]</scope>
    <source>
        <strain evidence="14 15">CCMP1205</strain>
    </source>
</reference>
<dbReference type="PRINTS" id="PR00418">
    <property type="entry name" value="TPI2FAMILY"/>
</dbReference>
<dbReference type="Pfam" id="PF00986">
    <property type="entry name" value="DNA_gyraseB_C"/>
    <property type="match status" value="1"/>
</dbReference>
<dbReference type="InterPro" id="IPR020568">
    <property type="entry name" value="Ribosomal_Su5_D2-typ_SF"/>
</dbReference>
<evidence type="ECO:0000256" key="3">
    <source>
        <dbReference type="ARBA" id="ARBA00010708"/>
    </source>
</evidence>
<dbReference type="NCBIfam" id="NF004189">
    <property type="entry name" value="PRK05644.1"/>
    <property type="match status" value="1"/>
</dbReference>
<dbReference type="GO" id="GO:0003677">
    <property type="term" value="F:DNA binding"/>
    <property type="evidence" value="ECO:0007669"/>
    <property type="project" value="UniProtKB-UniRule"/>
</dbReference>
<dbReference type="Pfam" id="PF00204">
    <property type="entry name" value="DNA_gyraseB"/>
    <property type="match status" value="1"/>
</dbReference>
<dbReference type="InterPro" id="IPR014721">
    <property type="entry name" value="Ribsml_uS5_D2-typ_fold_subgr"/>
</dbReference>
<keyword evidence="15" id="KW-1185">Reference proteome</keyword>
<accession>A0A5B8MX03</accession>
<dbReference type="GO" id="GO:0003918">
    <property type="term" value="F:DNA topoisomerase type II (double strand cut, ATP-hydrolyzing) activity"/>
    <property type="evidence" value="ECO:0007669"/>
    <property type="project" value="UniProtKB-UniRule"/>
</dbReference>
<dbReference type="Pfam" id="PF01751">
    <property type="entry name" value="Toprim"/>
    <property type="match status" value="1"/>
</dbReference>
<dbReference type="SMART" id="SM00387">
    <property type="entry name" value="HATPase_c"/>
    <property type="match status" value="1"/>
</dbReference>
<dbReference type="InterPro" id="IPR018522">
    <property type="entry name" value="TopoIIA_CS"/>
</dbReference>
<dbReference type="STRING" id="1764295.A0A5B8MX03"/>
<evidence type="ECO:0000256" key="12">
    <source>
        <dbReference type="SAM" id="MobiDB-lite"/>
    </source>
</evidence>
<evidence type="ECO:0000256" key="10">
    <source>
        <dbReference type="ARBA" id="ARBA00023235"/>
    </source>
</evidence>
<evidence type="ECO:0000256" key="1">
    <source>
        <dbReference type="ARBA" id="ARBA00000185"/>
    </source>
</evidence>
<dbReference type="SUPFAM" id="SSF56719">
    <property type="entry name" value="Type II DNA topoisomerase"/>
    <property type="match status" value="1"/>
</dbReference>
<evidence type="ECO:0000256" key="9">
    <source>
        <dbReference type="ARBA" id="ARBA00023125"/>
    </source>
</evidence>
<evidence type="ECO:0000256" key="4">
    <source>
        <dbReference type="ARBA" id="ARBA00022723"/>
    </source>
</evidence>
<evidence type="ECO:0000256" key="8">
    <source>
        <dbReference type="ARBA" id="ARBA00023029"/>
    </source>
</evidence>
<dbReference type="PROSITE" id="PS00177">
    <property type="entry name" value="TOPOISOMERASE_II"/>
    <property type="match status" value="1"/>
</dbReference>
<dbReference type="InterPro" id="IPR001241">
    <property type="entry name" value="Topo_IIA"/>
</dbReference>
<keyword evidence="9 11" id="KW-0238">DNA-binding</keyword>
<evidence type="ECO:0000256" key="11">
    <source>
        <dbReference type="RuleBase" id="RU362094"/>
    </source>
</evidence>
<dbReference type="CDD" id="cd00822">
    <property type="entry name" value="TopoII_Trans_DNA_gyrase"/>
    <property type="match status" value="1"/>
</dbReference>
<keyword evidence="10 11" id="KW-0413">Isomerase</keyword>
<keyword evidence="7" id="KW-0460">Magnesium</keyword>
<feature type="region of interest" description="Disordered" evidence="12">
    <location>
        <begin position="35"/>
        <end position="63"/>
    </location>
</feature>
<dbReference type="AlphaFoldDB" id="A0A5B8MX03"/>
<dbReference type="PANTHER" id="PTHR45866:SF1">
    <property type="entry name" value="DNA GYRASE SUBUNIT B, MITOCHONDRIAL"/>
    <property type="match status" value="1"/>
</dbReference>
<comment type="similarity">
    <text evidence="11">Belongs to the type II topoisomerase family.</text>
</comment>
<comment type="catalytic activity">
    <reaction evidence="1 11">
        <text>ATP-dependent breakage, passage and rejoining of double-stranded DNA.</text>
        <dbReference type="EC" id="5.6.2.2"/>
    </reaction>
</comment>
<feature type="domain" description="Toprim" evidence="13">
    <location>
        <begin position="539"/>
        <end position="653"/>
    </location>
</feature>
<dbReference type="FunFam" id="3.40.50.670:FF:000001">
    <property type="entry name" value="DNA topoisomerase 2"/>
    <property type="match status" value="1"/>
</dbReference>
<dbReference type="OrthoDB" id="276498at2759"/>
<dbReference type="InterPro" id="IPR013759">
    <property type="entry name" value="Topo_IIA_B_C"/>
</dbReference>
<keyword evidence="8 11" id="KW-0799">Topoisomerase</keyword>
<dbReference type="InterPro" id="IPR013506">
    <property type="entry name" value="Topo_IIA_bsu_dom2"/>
</dbReference>
<dbReference type="PROSITE" id="PS50880">
    <property type="entry name" value="TOPRIM"/>
    <property type="match status" value="1"/>
</dbReference>
<dbReference type="SUPFAM" id="SSF55874">
    <property type="entry name" value="ATPase domain of HSP90 chaperone/DNA topoisomerase II/histidine kinase"/>
    <property type="match status" value="1"/>
</dbReference>
<dbReference type="Gene3D" id="3.30.565.10">
    <property type="entry name" value="Histidine kinase-like ATPase, C-terminal domain"/>
    <property type="match status" value="1"/>
</dbReference>
<dbReference type="InterPro" id="IPR002288">
    <property type="entry name" value="DNA_gyrase_B_C"/>
</dbReference>
<comment type="similarity">
    <text evidence="3">Belongs to the type II topoisomerase GyrB family.</text>
</comment>
<name>A0A5B8MX03_9CHLO</name>
<organism evidence="14 15">
    <name type="scientific">Chloropicon primus</name>
    <dbReference type="NCBI Taxonomy" id="1764295"/>
    <lineage>
        <taxon>Eukaryota</taxon>
        <taxon>Viridiplantae</taxon>
        <taxon>Chlorophyta</taxon>
        <taxon>Chloropicophyceae</taxon>
        <taxon>Chloropicales</taxon>
        <taxon>Chloropicaceae</taxon>
        <taxon>Chloropicon</taxon>
    </lineage>
</organism>
<dbReference type="EC" id="5.6.2.2" evidence="11"/>
<gene>
    <name evidence="14" type="ORF">A3770_15p75910</name>
</gene>
<dbReference type="InterPro" id="IPR036890">
    <property type="entry name" value="HATPase_C_sf"/>
</dbReference>
<keyword evidence="6 11" id="KW-0067">ATP-binding</keyword>
<keyword evidence="5 11" id="KW-0547">Nucleotide-binding</keyword>
<dbReference type="SUPFAM" id="SSF54211">
    <property type="entry name" value="Ribosomal protein S5 domain 2-like"/>
    <property type="match status" value="1"/>
</dbReference>
<dbReference type="EMBL" id="CP031048">
    <property type="protein sequence ID" value="QDZ25073.1"/>
    <property type="molecule type" value="Genomic_DNA"/>
</dbReference>
<evidence type="ECO:0000313" key="15">
    <source>
        <dbReference type="Proteomes" id="UP000316726"/>
    </source>
</evidence>
<dbReference type="PANTHER" id="PTHR45866">
    <property type="entry name" value="DNA GYRASE/TOPOISOMERASE SUBUNIT B"/>
    <property type="match status" value="1"/>
</dbReference>
<dbReference type="GO" id="GO:0006265">
    <property type="term" value="P:DNA topological change"/>
    <property type="evidence" value="ECO:0007669"/>
    <property type="project" value="UniProtKB-UniRule"/>
</dbReference>
<dbReference type="InterPro" id="IPR000565">
    <property type="entry name" value="Topo_IIA_B"/>
</dbReference>
<dbReference type="SMART" id="SM00433">
    <property type="entry name" value="TOP2c"/>
    <property type="match status" value="1"/>
</dbReference>
<protein>
    <recommendedName>
        <fullName evidence="11">DNA topoisomerase 2</fullName>
        <ecNumber evidence="11">5.6.2.2</ecNumber>
    </recommendedName>
</protein>
<keyword evidence="4" id="KW-0479">Metal-binding</keyword>
<evidence type="ECO:0000259" key="13">
    <source>
        <dbReference type="PROSITE" id="PS50880"/>
    </source>
</evidence>
<evidence type="ECO:0000256" key="5">
    <source>
        <dbReference type="ARBA" id="ARBA00022741"/>
    </source>
</evidence>
<feature type="compositionally biased region" description="Polar residues" evidence="12">
    <location>
        <begin position="43"/>
        <end position="55"/>
    </location>
</feature>
<dbReference type="InterPro" id="IPR013760">
    <property type="entry name" value="Topo_IIA-like_dom_sf"/>
</dbReference>
<dbReference type="InterPro" id="IPR003594">
    <property type="entry name" value="HATPase_dom"/>
</dbReference>
<dbReference type="GO" id="GO:0046872">
    <property type="term" value="F:metal ion binding"/>
    <property type="evidence" value="ECO:0007669"/>
    <property type="project" value="UniProtKB-KW"/>
</dbReference>
<dbReference type="InterPro" id="IPR006171">
    <property type="entry name" value="TOPRIM_dom"/>
</dbReference>
<dbReference type="CDD" id="cd16928">
    <property type="entry name" value="HATPase_GyrB-like"/>
    <property type="match status" value="1"/>
</dbReference>
<sequence length="763" mass="81993">MLAPGLRRGPGLGTLEKIRVARGYAASGCCGGTRGARPLGEGSPSSCSYHSSRLGSPSLRPAGTTARCALQSGGGHDQTHEGALEAKSFASNAAGVELAAAAEAPAYGAGSIQVLEGLEPVRKRPGMYIGSTGRRGLHHLLYEVLDNSIDEVQTGNASVIKVEIVESTGWVTVSDDGRGIPVDVHPQTGKTALETVLTVLHAGGKFGAEDSAYTTTGGLHGVGLSVVNALSESLKVKVRRGGLEYRQEYARGCPLTTVGEGDSVRRSAAKGSGLTSGTGTEVSFKPDAEIFTGGVNMEPSVINARLKELAFLNPGVTILFRSAKTEEEMSAVEWVEHSHKGGLVEYVESKTKGSKTMHKPFLLSKMVDGIYVEIALQWSADQFSDTIVSYVNNVKTVDGGTHVDGLKGALTRTINTLARKYKLLKGEMPNLSGEYVRDGLTAVMQVKISQPEFEGQTKAKLGSQEATRAVSTCVSDTLVEKFDMSPEILNNIVGKCLQAQKAADAARKAREMVRRKSVLKSSTLPGKLADCISRDSSESELFIVEGDSAGGSTKQARDRRFQAVLPLRGKILNIEKTDEATLLKNQELSNLILAIGLGSRRGLSIDKLRYGRVIILTDADVDGSHIQMLLMTFLFRYAKELFEKGHVYIGVPPLYKVQPNADRGSRKGSFYCFSDADLAEKTRSMKEGSYTLQRFKGLGEMMPGQLWDTTLDPSTRTLKRLTVEDAALASETIAVLMGNKVGPRREMILQESSKLESIQELDI</sequence>